<organism evidence="2 3">
    <name type="scientific">Opitutus terrae (strain DSM 11246 / JCM 15787 / PB90-1)</name>
    <dbReference type="NCBI Taxonomy" id="452637"/>
    <lineage>
        <taxon>Bacteria</taxon>
        <taxon>Pseudomonadati</taxon>
        <taxon>Verrucomicrobiota</taxon>
        <taxon>Opitutia</taxon>
        <taxon>Opitutales</taxon>
        <taxon>Opitutaceae</taxon>
        <taxon>Opitutus</taxon>
    </lineage>
</organism>
<dbReference type="HOGENOM" id="CLU_048246_4_2_0"/>
<dbReference type="eggNOG" id="COG1639">
    <property type="taxonomic scope" value="Bacteria"/>
</dbReference>
<dbReference type="PANTHER" id="PTHR33525">
    <property type="match status" value="1"/>
</dbReference>
<dbReference type="Pfam" id="PF08668">
    <property type="entry name" value="HDOD"/>
    <property type="match status" value="1"/>
</dbReference>
<dbReference type="EMBL" id="CP001032">
    <property type="protein sequence ID" value="ACB73722.1"/>
    <property type="molecule type" value="Genomic_DNA"/>
</dbReference>
<feature type="domain" description="HDOD" evidence="1">
    <location>
        <begin position="1"/>
        <end position="182"/>
    </location>
</feature>
<dbReference type="PROSITE" id="PS51833">
    <property type="entry name" value="HDOD"/>
    <property type="match status" value="1"/>
</dbReference>
<evidence type="ECO:0000313" key="3">
    <source>
        <dbReference type="Proteomes" id="UP000007013"/>
    </source>
</evidence>
<sequence>MALQSHDSSADDIAAVVTVDPGLASATLRLANSAYFGAAIPAENVAEAVIRLGQHELYRLAALALVSRWESGTASGEAGDFCRHALCTALAAEVLAETTERVPPQTAYTAGLVCDLGKLALTHACADFYPAIRAHSAANHCAWTDSERTVLGYDYVEVGAHLLKAWNFPKLLVAVADFYLHPTDAPAEALPLIAHLHAAKYIATSFGPGVGEGGFLFELNETFLLEWGFTPELLQEAMPIVHERAISRLRDKLSQGMVSM</sequence>
<name>B1ZR55_OPITP</name>
<reference evidence="2 3" key="1">
    <citation type="journal article" date="2011" name="J. Bacteriol.">
        <title>Genome sequence of the verrucomicrobium Opitutus terrae PB90-1, an abundant inhabitant of rice paddy soil ecosystems.</title>
        <authorList>
            <person name="van Passel M.W."/>
            <person name="Kant R."/>
            <person name="Palva A."/>
            <person name="Copeland A."/>
            <person name="Lucas S."/>
            <person name="Lapidus A."/>
            <person name="Glavina del Rio T."/>
            <person name="Pitluck S."/>
            <person name="Goltsman E."/>
            <person name="Clum A."/>
            <person name="Sun H."/>
            <person name="Schmutz J."/>
            <person name="Larimer F.W."/>
            <person name="Land M.L."/>
            <person name="Hauser L."/>
            <person name="Kyrpides N."/>
            <person name="Mikhailova N."/>
            <person name="Richardson P.P."/>
            <person name="Janssen P.H."/>
            <person name="de Vos W.M."/>
            <person name="Smidt H."/>
        </authorList>
    </citation>
    <scope>NUCLEOTIDE SEQUENCE [LARGE SCALE GENOMIC DNA]</scope>
    <source>
        <strain evidence="3">DSM 11246 / JCM 15787 / PB90-1</strain>
    </source>
</reference>
<proteinExistence type="predicted"/>
<evidence type="ECO:0000313" key="2">
    <source>
        <dbReference type="EMBL" id="ACB73722.1"/>
    </source>
</evidence>
<dbReference type="SUPFAM" id="SSF109604">
    <property type="entry name" value="HD-domain/PDEase-like"/>
    <property type="match status" value="1"/>
</dbReference>
<dbReference type="InterPro" id="IPR052340">
    <property type="entry name" value="RNase_Y/CdgJ"/>
</dbReference>
<dbReference type="STRING" id="452637.Oter_0432"/>
<dbReference type="Proteomes" id="UP000007013">
    <property type="component" value="Chromosome"/>
</dbReference>
<gene>
    <name evidence="2" type="ordered locus">Oter_0432</name>
</gene>
<dbReference type="PANTHER" id="PTHR33525:SF3">
    <property type="entry name" value="RIBONUCLEASE Y"/>
    <property type="match status" value="1"/>
</dbReference>
<dbReference type="InterPro" id="IPR013976">
    <property type="entry name" value="HDOD"/>
</dbReference>
<dbReference type="AlphaFoldDB" id="B1ZR55"/>
<protein>
    <submittedName>
        <fullName evidence="2">Putative signal transduction protein</fullName>
    </submittedName>
</protein>
<accession>B1ZR55</accession>
<evidence type="ECO:0000259" key="1">
    <source>
        <dbReference type="PROSITE" id="PS51833"/>
    </source>
</evidence>
<keyword evidence="3" id="KW-1185">Reference proteome</keyword>
<dbReference type="Gene3D" id="1.10.3210.10">
    <property type="entry name" value="Hypothetical protein af1432"/>
    <property type="match status" value="1"/>
</dbReference>
<dbReference type="KEGG" id="ote:Oter_0432"/>